<evidence type="ECO:0000313" key="2">
    <source>
        <dbReference type="Proteomes" id="UP000013487"/>
    </source>
</evidence>
<dbReference type="EMBL" id="ARXZ02000004">
    <property type="protein sequence ID" value="ERI00993.1"/>
    <property type="molecule type" value="Genomic_DNA"/>
</dbReference>
<protein>
    <submittedName>
        <fullName evidence="1">Uncharacterized protein</fullName>
    </submittedName>
</protein>
<comment type="caution">
    <text evidence="1">The sequence shown here is derived from an EMBL/GenBank/DDBJ whole genome shotgun (WGS) entry which is preliminary data.</text>
</comment>
<dbReference type="Proteomes" id="UP000013487">
    <property type="component" value="Unassembled WGS sequence"/>
</dbReference>
<proteinExistence type="predicted"/>
<evidence type="ECO:0000313" key="1">
    <source>
        <dbReference type="EMBL" id="ERI00993.1"/>
    </source>
</evidence>
<organism evidence="1 2">
    <name type="scientific">Bacillus thuringiensis T01-328</name>
    <dbReference type="NCBI Taxonomy" id="1324966"/>
    <lineage>
        <taxon>Bacteria</taxon>
        <taxon>Bacillati</taxon>
        <taxon>Bacillota</taxon>
        <taxon>Bacilli</taxon>
        <taxon>Bacillales</taxon>
        <taxon>Bacillaceae</taxon>
        <taxon>Bacillus</taxon>
        <taxon>Bacillus cereus group</taxon>
    </lineage>
</organism>
<name>A0AAN4HJX3_BACTU</name>
<dbReference type="AlphaFoldDB" id="A0AAN4HJX3"/>
<sequence length="80" mass="9027">MKIKYDLTLMEALERCLNGEGFMLGDGFKSGVYVKLHNGMLVTVDANKMNSYIDTFIVSTTLQSQRFKIFPVANAKVLEM</sequence>
<dbReference type="RefSeq" id="WP_000695960.1">
    <property type="nucleotide sequence ID" value="NZ_ARXZ02000004.1"/>
</dbReference>
<reference evidence="1 2" key="1">
    <citation type="journal article" date="2013" name="Genome Announc.">
        <title>Draft Genome Sequence of Bacillus thuringiensis var. thuringiensis Strain T01-328, a Brazilian Isolate That Produces a Soluble Pesticide Protein, Cry1Ia.</title>
        <authorList>
            <person name="Varani A.M."/>
            <person name="Lemos M.V."/>
            <person name="Fernandes C.C."/>
            <person name="Lemos E.G."/>
            <person name="Alves E.C."/>
            <person name="Desiderio J.A."/>
        </authorList>
    </citation>
    <scope>NUCLEOTIDE SEQUENCE [LARGE SCALE GENOMIC DNA]</scope>
    <source>
        <strain evidence="1 2">T01-328</strain>
    </source>
</reference>
<gene>
    <name evidence="1" type="ORF">BTCBT_002548</name>
</gene>
<accession>A0AAN4HJX3</accession>